<dbReference type="OrthoDB" id="9806954at2"/>
<dbReference type="AlphaFoldDB" id="A0A0R1REZ6"/>
<keyword evidence="10" id="KW-0175">Coiled coil</keyword>
<dbReference type="RefSeq" id="WP_057890633.1">
    <property type="nucleotide sequence ID" value="NZ_AZFE01000032.1"/>
</dbReference>
<dbReference type="CDD" id="cd03241">
    <property type="entry name" value="ABC_RecN"/>
    <property type="match status" value="2"/>
</dbReference>
<evidence type="ECO:0000259" key="11">
    <source>
        <dbReference type="Pfam" id="PF02463"/>
    </source>
</evidence>
<dbReference type="KEGG" id="lol:LACOL_0856"/>
<dbReference type="FunFam" id="3.40.50.300:FF:000356">
    <property type="entry name" value="DNA repair protein RecN"/>
    <property type="match status" value="1"/>
</dbReference>
<dbReference type="InterPro" id="IPR004604">
    <property type="entry name" value="DNA_recomb/repair_RecN"/>
</dbReference>
<comment type="function">
    <text evidence="1 9">May be involved in recombinational repair of damaged DNA.</text>
</comment>
<evidence type="ECO:0000256" key="10">
    <source>
        <dbReference type="SAM" id="Coils"/>
    </source>
</evidence>
<evidence type="ECO:0000256" key="5">
    <source>
        <dbReference type="ARBA" id="ARBA00022763"/>
    </source>
</evidence>
<evidence type="ECO:0000256" key="7">
    <source>
        <dbReference type="ARBA" id="ARBA00023204"/>
    </source>
</evidence>
<evidence type="ECO:0000256" key="9">
    <source>
        <dbReference type="PIRNR" id="PIRNR003128"/>
    </source>
</evidence>
<sequence length="558" mass="62318">MLQELTIENLAIIDHLSLNFSDQMTVLTGETGAGKSIIIDAVGLLVGGRGSQELIRKGEGSLKVQGQFEISDQVVIEDVLNELGVEITDGTLVIQREINRNGRNIIRVNGTLMNTSSLKKIGSRLVDIEGQNDHQLLMQPEQHLGLLDEFTNQDDDLLAKYETIYEQYTDTIHKIKQKQATEQQSAQRIDMLEFQVNEINNANLIEDEDVELTNEQAQLNHFQQINTALQTVQGVLAGDDNGSSLDAIASAKESLEEISDFNDDYTQLNDRVSEAYFTLQDVANEVGRQLDNLSFDEGRLNEIEQRLNLINDLERKYGDSVTEILVYCTKISAELESMQENNVTSDELEERLVTLKSQLQTLGNNLSQNRKQAAKQIEKDIKQQLNDLYMEKAVFEIKFMDKKDDMFYSNGIDQVEFYIQTNPGEEMGPLAKIASGGELSRVMLALKTIFARSQGVTSIIFDEVDTGVSGRVAQAIAEKIKVIANQSQVLCITHLPQVAAMAQHHLLISKAVQDDRTITSVDGLDEESRIDELARMLAGAEVTPLTVEHAKELLKMAK</sequence>
<keyword evidence="6" id="KW-0067">ATP-binding</keyword>
<dbReference type="GO" id="GO:0006310">
    <property type="term" value="P:DNA recombination"/>
    <property type="evidence" value="ECO:0007669"/>
    <property type="project" value="InterPro"/>
</dbReference>
<evidence type="ECO:0000256" key="8">
    <source>
        <dbReference type="ARBA" id="ARBA00033408"/>
    </source>
</evidence>
<dbReference type="Gene3D" id="3.40.50.300">
    <property type="entry name" value="P-loop containing nucleotide triphosphate hydrolases"/>
    <property type="match status" value="2"/>
</dbReference>
<dbReference type="PANTHER" id="PTHR11059:SF0">
    <property type="entry name" value="DNA REPAIR PROTEIN RECN"/>
    <property type="match status" value="1"/>
</dbReference>
<dbReference type="FunFam" id="3.40.50.300:FF:000319">
    <property type="entry name" value="DNA repair protein RecN"/>
    <property type="match status" value="1"/>
</dbReference>
<protein>
    <recommendedName>
        <fullName evidence="3 9">DNA repair protein RecN</fullName>
    </recommendedName>
    <alternativeName>
        <fullName evidence="8 9">Recombination protein N</fullName>
    </alternativeName>
</protein>
<evidence type="ECO:0000313" key="13">
    <source>
        <dbReference type="Proteomes" id="UP000051697"/>
    </source>
</evidence>
<comment type="similarity">
    <text evidence="2 9">Belongs to the RecN family.</text>
</comment>
<evidence type="ECO:0000256" key="4">
    <source>
        <dbReference type="ARBA" id="ARBA00022741"/>
    </source>
</evidence>
<dbReference type="NCBIfam" id="TIGR00634">
    <property type="entry name" value="recN"/>
    <property type="match status" value="1"/>
</dbReference>
<evidence type="ECO:0000313" key="12">
    <source>
        <dbReference type="EMBL" id="KRL54921.1"/>
    </source>
</evidence>
<dbReference type="SUPFAM" id="SSF52540">
    <property type="entry name" value="P-loop containing nucleoside triphosphate hydrolases"/>
    <property type="match status" value="1"/>
</dbReference>
<reference evidence="12 13" key="1">
    <citation type="journal article" date="2015" name="Genome Announc.">
        <title>Expanding the biotechnology potential of lactobacilli through comparative genomics of 213 strains and associated genera.</title>
        <authorList>
            <person name="Sun Z."/>
            <person name="Harris H.M."/>
            <person name="McCann A."/>
            <person name="Guo C."/>
            <person name="Argimon S."/>
            <person name="Zhang W."/>
            <person name="Yang X."/>
            <person name="Jeffery I.B."/>
            <person name="Cooney J.C."/>
            <person name="Kagawa T.F."/>
            <person name="Liu W."/>
            <person name="Song Y."/>
            <person name="Salvetti E."/>
            <person name="Wrobel A."/>
            <person name="Rasinkangas P."/>
            <person name="Parkhill J."/>
            <person name="Rea M.C."/>
            <person name="O'Sullivan O."/>
            <person name="Ritari J."/>
            <person name="Douillard F.P."/>
            <person name="Paul Ross R."/>
            <person name="Yang R."/>
            <person name="Briner A.E."/>
            <person name="Felis G.E."/>
            <person name="de Vos W.M."/>
            <person name="Barrangou R."/>
            <person name="Klaenhammer T.R."/>
            <person name="Caufield P.W."/>
            <person name="Cui Y."/>
            <person name="Zhang H."/>
            <person name="O'Toole P.W."/>
        </authorList>
    </citation>
    <scope>NUCLEOTIDE SEQUENCE [LARGE SCALE GENOMIC DNA]</scope>
    <source>
        <strain evidence="12 13">DSM 15707</strain>
    </source>
</reference>
<keyword evidence="7 9" id="KW-0234">DNA repair</keyword>
<dbReference type="Pfam" id="PF02463">
    <property type="entry name" value="SMC_N"/>
    <property type="match status" value="1"/>
</dbReference>
<evidence type="ECO:0000256" key="2">
    <source>
        <dbReference type="ARBA" id="ARBA00009441"/>
    </source>
</evidence>
<dbReference type="PIRSF" id="PIRSF003128">
    <property type="entry name" value="RecN"/>
    <property type="match status" value="1"/>
</dbReference>
<name>A0A0R1REZ6_9LACO</name>
<dbReference type="Proteomes" id="UP000051697">
    <property type="component" value="Unassembled WGS sequence"/>
</dbReference>
<feature type="coiled-coil region" evidence="10">
    <location>
        <begin position="338"/>
        <end position="365"/>
    </location>
</feature>
<comment type="caution">
    <text evidence="12">The sequence shown here is derived from an EMBL/GenBank/DDBJ whole genome shotgun (WGS) entry which is preliminary data.</text>
</comment>
<organism evidence="12 13">
    <name type="scientific">Paucilactobacillus oligofermentans DSM 15707 = LMG 22743</name>
    <dbReference type="NCBI Taxonomy" id="1423778"/>
    <lineage>
        <taxon>Bacteria</taxon>
        <taxon>Bacillati</taxon>
        <taxon>Bacillota</taxon>
        <taxon>Bacilli</taxon>
        <taxon>Lactobacillales</taxon>
        <taxon>Lactobacillaceae</taxon>
        <taxon>Paucilactobacillus</taxon>
    </lineage>
</organism>
<keyword evidence="13" id="KW-1185">Reference proteome</keyword>
<dbReference type="STRING" id="1423778.FC70_GL001723"/>
<keyword evidence="5 9" id="KW-0227">DNA damage</keyword>
<dbReference type="EMBL" id="AZFE01000032">
    <property type="protein sequence ID" value="KRL54921.1"/>
    <property type="molecule type" value="Genomic_DNA"/>
</dbReference>
<dbReference type="GO" id="GO:0006281">
    <property type="term" value="P:DNA repair"/>
    <property type="evidence" value="ECO:0007669"/>
    <property type="project" value="UniProtKB-KW"/>
</dbReference>
<keyword evidence="4" id="KW-0547">Nucleotide-binding</keyword>
<evidence type="ECO:0000256" key="1">
    <source>
        <dbReference type="ARBA" id="ARBA00003618"/>
    </source>
</evidence>
<dbReference type="GO" id="GO:0043590">
    <property type="term" value="C:bacterial nucleoid"/>
    <property type="evidence" value="ECO:0007669"/>
    <property type="project" value="TreeGrafter"/>
</dbReference>
<dbReference type="PATRIC" id="fig|1423778.4.peg.1761"/>
<feature type="domain" description="RecF/RecN/SMC N-terminal" evidence="11">
    <location>
        <begin position="2"/>
        <end position="509"/>
    </location>
</feature>
<dbReference type="InterPro" id="IPR027417">
    <property type="entry name" value="P-loop_NTPase"/>
</dbReference>
<dbReference type="GO" id="GO:0009432">
    <property type="term" value="P:SOS response"/>
    <property type="evidence" value="ECO:0007669"/>
    <property type="project" value="TreeGrafter"/>
</dbReference>
<evidence type="ECO:0000256" key="6">
    <source>
        <dbReference type="ARBA" id="ARBA00022840"/>
    </source>
</evidence>
<gene>
    <name evidence="12" type="ORF">FC70_GL001723</name>
</gene>
<proteinExistence type="inferred from homology"/>
<accession>A0A0R1REZ6</accession>
<dbReference type="GO" id="GO:0005524">
    <property type="term" value="F:ATP binding"/>
    <property type="evidence" value="ECO:0007669"/>
    <property type="project" value="UniProtKB-KW"/>
</dbReference>
<dbReference type="InterPro" id="IPR003395">
    <property type="entry name" value="RecF/RecN/SMC_N"/>
</dbReference>
<dbReference type="PANTHER" id="PTHR11059">
    <property type="entry name" value="DNA REPAIR PROTEIN RECN"/>
    <property type="match status" value="1"/>
</dbReference>
<evidence type="ECO:0000256" key="3">
    <source>
        <dbReference type="ARBA" id="ARBA00021315"/>
    </source>
</evidence>